<organism evidence="1 2">
    <name type="scientific">Panagrolaimus sp. JU765</name>
    <dbReference type="NCBI Taxonomy" id="591449"/>
    <lineage>
        <taxon>Eukaryota</taxon>
        <taxon>Metazoa</taxon>
        <taxon>Ecdysozoa</taxon>
        <taxon>Nematoda</taxon>
        <taxon>Chromadorea</taxon>
        <taxon>Rhabditida</taxon>
        <taxon>Tylenchina</taxon>
        <taxon>Panagrolaimomorpha</taxon>
        <taxon>Panagrolaimoidea</taxon>
        <taxon>Panagrolaimidae</taxon>
        <taxon>Panagrolaimus</taxon>
    </lineage>
</organism>
<reference evidence="2" key="1">
    <citation type="submission" date="2022-11" db="UniProtKB">
        <authorList>
            <consortium name="WormBaseParasite"/>
        </authorList>
    </citation>
    <scope>IDENTIFICATION</scope>
</reference>
<name>A0AC34Q6I5_9BILA</name>
<sequence>MADACYQAWKQVEFDHLDLNHDGQLTLQEWNDEQARIKKRLEEARLQMQNEFFRYADSDSNGSLNEKEFEQFLKSRPLGRANASKYLESIGGTMDFNEFVKFEKSVPNDTFPFKFEPFDDDGSISDQLETLDFNILDGDTVNLI</sequence>
<evidence type="ECO:0000313" key="2">
    <source>
        <dbReference type="WBParaSite" id="JU765_v2.g13383.t1"/>
    </source>
</evidence>
<dbReference type="WBParaSite" id="JU765_v2.g13383.t1">
    <property type="protein sequence ID" value="JU765_v2.g13383.t1"/>
    <property type="gene ID" value="JU765_v2.g13383"/>
</dbReference>
<proteinExistence type="predicted"/>
<accession>A0AC34Q6I5</accession>
<protein>
    <submittedName>
        <fullName evidence="2">EF-hand domain-containing protein</fullName>
    </submittedName>
</protein>
<dbReference type="Proteomes" id="UP000887576">
    <property type="component" value="Unplaced"/>
</dbReference>
<evidence type="ECO:0000313" key="1">
    <source>
        <dbReference type="Proteomes" id="UP000887576"/>
    </source>
</evidence>